<gene>
    <name evidence="5" type="ORF">ZIOFF_037099</name>
</gene>
<evidence type="ECO:0000313" key="6">
    <source>
        <dbReference type="Proteomes" id="UP000734854"/>
    </source>
</evidence>
<dbReference type="Pfam" id="PF05701">
    <property type="entry name" value="WEMBL"/>
    <property type="match status" value="1"/>
</dbReference>
<dbReference type="EMBL" id="JACMSC010000010">
    <property type="protein sequence ID" value="KAG6504752.1"/>
    <property type="molecule type" value="Genomic_DNA"/>
</dbReference>
<reference evidence="5 6" key="1">
    <citation type="submission" date="2020-08" db="EMBL/GenBank/DDBJ databases">
        <title>Plant Genome Project.</title>
        <authorList>
            <person name="Zhang R.-G."/>
        </authorList>
    </citation>
    <scope>NUCLEOTIDE SEQUENCE [LARGE SCALE GENOMIC DNA]</scope>
    <source>
        <tissue evidence="5">Rhizome</tissue>
    </source>
</reference>
<dbReference type="GO" id="GO:0009903">
    <property type="term" value="P:chloroplast avoidance movement"/>
    <property type="evidence" value="ECO:0007669"/>
    <property type="project" value="TreeGrafter"/>
</dbReference>
<comment type="caution">
    <text evidence="5">The sequence shown here is derived from an EMBL/GenBank/DDBJ whole genome shotgun (WGS) entry which is preliminary data.</text>
</comment>
<evidence type="ECO:0000256" key="1">
    <source>
        <dbReference type="ARBA" id="ARBA00005485"/>
    </source>
</evidence>
<dbReference type="OrthoDB" id="1931671at2759"/>
<evidence type="ECO:0000313" key="5">
    <source>
        <dbReference type="EMBL" id="KAG6504752.1"/>
    </source>
</evidence>
<dbReference type="GO" id="GO:0009904">
    <property type="term" value="P:chloroplast accumulation movement"/>
    <property type="evidence" value="ECO:0007669"/>
    <property type="project" value="TreeGrafter"/>
</dbReference>
<proteinExistence type="inferred from homology"/>
<organism evidence="5 6">
    <name type="scientific">Zingiber officinale</name>
    <name type="common">Ginger</name>
    <name type="synonym">Amomum zingiber</name>
    <dbReference type="NCBI Taxonomy" id="94328"/>
    <lineage>
        <taxon>Eukaryota</taxon>
        <taxon>Viridiplantae</taxon>
        <taxon>Streptophyta</taxon>
        <taxon>Embryophyta</taxon>
        <taxon>Tracheophyta</taxon>
        <taxon>Spermatophyta</taxon>
        <taxon>Magnoliopsida</taxon>
        <taxon>Liliopsida</taxon>
        <taxon>Zingiberales</taxon>
        <taxon>Zingiberaceae</taxon>
        <taxon>Zingiber</taxon>
    </lineage>
</organism>
<feature type="compositionally biased region" description="Low complexity" evidence="4">
    <location>
        <begin position="13"/>
        <end position="33"/>
    </location>
</feature>
<protein>
    <submittedName>
        <fullName evidence="5">Uncharacterized protein</fullName>
    </submittedName>
</protein>
<dbReference type="PANTHER" id="PTHR32054">
    <property type="entry name" value="HEAVY CHAIN, PUTATIVE, EXPRESSED-RELATED-RELATED"/>
    <property type="match status" value="1"/>
</dbReference>
<dbReference type="AlphaFoldDB" id="A0A8J5GRH9"/>
<dbReference type="Proteomes" id="UP000734854">
    <property type="component" value="Unassembled WGS sequence"/>
</dbReference>
<sequence>MAQVNNNGESSNPFISFSLPESSSLSSTPSPSIFKPENGDQHRQELEIDADILLFDTPVLHDQRGVTATQNDLIQVYVARHGESETDDQILLLSNILDNSVMENSLPDAPTERDISTPLFNETKQVETLKNESGKKEDMNRRLIDTAAPFESLGAAVTKFRGIADCKAEETNLTEKQNQALLELKKVQDEILKFQKSFQDEETAAVHVLEELDYFKGLAEELHLLLERAQTLKEQAKQDTELAELRLREVEQGIANVAIIASKAQLDVANERHATAVAELKSVKEESETVRIAYVSLLQERDIAVEKAADSFSATKEMELTINDLAL</sequence>
<evidence type="ECO:0000256" key="2">
    <source>
        <dbReference type="ARBA" id="ARBA00023054"/>
    </source>
</evidence>
<evidence type="ECO:0000256" key="4">
    <source>
        <dbReference type="SAM" id="MobiDB-lite"/>
    </source>
</evidence>
<keyword evidence="6" id="KW-1185">Reference proteome</keyword>
<accession>A0A8J5GRH9</accession>
<feature type="compositionally biased region" description="Polar residues" evidence="4">
    <location>
        <begin position="1"/>
        <end position="12"/>
    </location>
</feature>
<dbReference type="PANTHER" id="PTHR32054:SF31">
    <property type="entry name" value="PROTEIN WEAK CHLOROPLAST MOVEMENT UNDER BLUE LIGHT 1"/>
    <property type="match status" value="1"/>
</dbReference>
<comment type="similarity">
    <text evidence="1">Belongs to the WEB family.</text>
</comment>
<name>A0A8J5GRH9_ZINOF</name>
<feature type="coiled-coil region" evidence="3">
    <location>
        <begin position="215"/>
        <end position="286"/>
    </location>
</feature>
<keyword evidence="2 3" id="KW-0175">Coiled coil</keyword>
<dbReference type="GO" id="GO:0005829">
    <property type="term" value="C:cytosol"/>
    <property type="evidence" value="ECO:0007669"/>
    <property type="project" value="TreeGrafter"/>
</dbReference>
<dbReference type="InterPro" id="IPR008545">
    <property type="entry name" value="Web"/>
</dbReference>
<feature type="region of interest" description="Disordered" evidence="4">
    <location>
        <begin position="1"/>
        <end position="40"/>
    </location>
</feature>
<evidence type="ECO:0000256" key="3">
    <source>
        <dbReference type="SAM" id="Coils"/>
    </source>
</evidence>